<evidence type="ECO:0000259" key="9">
    <source>
        <dbReference type="SMART" id="SM00479"/>
    </source>
</evidence>
<dbReference type="SMART" id="SM00479">
    <property type="entry name" value="EXOIII"/>
    <property type="match status" value="1"/>
</dbReference>
<dbReference type="GO" id="GO:0004527">
    <property type="term" value="F:exonuclease activity"/>
    <property type="evidence" value="ECO:0007669"/>
    <property type="project" value="UniProtKB-KW"/>
</dbReference>
<feature type="compositionally biased region" description="Basic residues" evidence="7">
    <location>
        <begin position="177"/>
        <end position="186"/>
    </location>
</feature>
<dbReference type="EnsemblMetazoa" id="XM_014390795.2">
    <property type="protein sequence ID" value="XP_014246281.1"/>
    <property type="gene ID" value="LOC106664800"/>
</dbReference>
<evidence type="ECO:0000313" key="11">
    <source>
        <dbReference type="Proteomes" id="UP000494040"/>
    </source>
</evidence>
<keyword evidence="6" id="KW-0539">Nucleus</keyword>
<dbReference type="PANTHER" id="PTHR12801:SF115">
    <property type="entry name" value="FI18136P1-RELATED"/>
    <property type="match status" value="1"/>
</dbReference>
<dbReference type="OrthoDB" id="206335at2759"/>
<dbReference type="InterPro" id="IPR012337">
    <property type="entry name" value="RNaseH-like_sf"/>
</dbReference>
<dbReference type="PANTHER" id="PTHR12801">
    <property type="entry name" value="RNA EXONUCLEASE REXO1 / RECO3 FAMILY MEMBER-RELATED"/>
    <property type="match status" value="1"/>
</dbReference>
<dbReference type="CTD" id="31136"/>
<feature type="region of interest" description="Disordered" evidence="7">
    <location>
        <begin position="46"/>
        <end position="87"/>
    </location>
</feature>
<dbReference type="GO" id="GO:0010629">
    <property type="term" value="P:negative regulation of gene expression"/>
    <property type="evidence" value="ECO:0007669"/>
    <property type="project" value="UniProtKB-ARBA"/>
</dbReference>
<evidence type="ECO:0000256" key="4">
    <source>
        <dbReference type="ARBA" id="ARBA00022801"/>
    </source>
</evidence>
<dbReference type="InterPro" id="IPR013520">
    <property type="entry name" value="Ribonucl_H"/>
</dbReference>
<dbReference type="Pfam" id="PF00929">
    <property type="entry name" value="RNase_T"/>
    <property type="match status" value="1"/>
</dbReference>
<comment type="subcellular location">
    <subcellularLocation>
        <location evidence="1">Nucleus</location>
    </subcellularLocation>
</comment>
<evidence type="ECO:0000256" key="7">
    <source>
        <dbReference type="SAM" id="MobiDB-lite"/>
    </source>
</evidence>
<keyword evidence="8" id="KW-1133">Transmembrane helix</keyword>
<dbReference type="SUPFAM" id="SSF53098">
    <property type="entry name" value="Ribonuclease H-like"/>
    <property type="match status" value="1"/>
</dbReference>
<feature type="region of interest" description="Disordered" evidence="7">
    <location>
        <begin position="129"/>
        <end position="186"/>
    </location>
</feature>
<evidence type="ECO:0000256" key="5">
    <source>
        <dbReference type="ARBA" id="ARBA00022839"/>
    </source>
</evidence>
<dbReference type="RefSeq" id="XP_014246281.1">
    <property type="nucleotide sequence ID" value="XM_014390795.2"/>
</dbReference>
<sequence>MDEAARILNKTLVPLLSNYLPFFITVLLGWIIVTKYYSDDKNQKHETSAVQKERKKDVQGQQLHQQQNQAQKAKKKQPSADKWQRGKNTFSHDWLMTSLKGHGGTILDMDFSANGKFLATCGDEKNEENYSLAADDGGGASSSGSEGNKENASPGSRTQLSRRQKKNKVRNGSPPTGKKKQKKRHAVLRQYTKLNLSDAEIFDSLRGYTLSPEDLFLLGYPIENRLYPGRALIFKNPVKRFDVNAKLFVPNEVYVDLLVHNGGSTFERRTESGVHLKNPDSDKSSEKKCVRCSKTFFISPEGEYLTQEHCLYHWGKLQRPLSGGGESHYTCCKGRKNTKGCTTGKLHVWNGLNDGWNGPYDGYVRTRTKKTPPPDGNYKVYALDCEMCYTTSGLELTKISVVTHDGRLIYDTLVKPESSIIDYNTRFSGVTAKDMAKRTKLLKDVQSDLMGFISADTILVGHGLENDLRALKMIHTTVIDTSIVFPHYYGLPYKRSLKSLVHSVLKRDIQCDNTGHDSIEDARSCLELLLWKLRKDRVSSKNFDNDLNLQ</sequence>
<feature type="compositionally biased region" description="Low complexity" evidence="7">
    <location>
        <begin position="59"/>
        <end position="71"/>
    </location>
</feature>
<dbReference type="GO" id="GO:0005634">
    <property type="term" value="C:nucleus"/>
    <property type="evidence" value="ECO:0007669"/>
    <property type="project" value="UniProtKB-SubCell"/>
</dbReference>
<evidence type="ECO:0000256" key="6">
    <source>
        <dbReference type="ARBA" id="ARBA00023242"/>
    </source>
</evidence>
<dbReference type="InterPro" id="IPR034922">
    <property type="entry name" value="REX1-like_exo"/>
</dbReference>
<reference evidence="10" key="1">
    <citation type="submission" date="2022-01" db="UniProtKB">
        <authorList>
            <consortium name="EnsemblMetazoa"/>
        </authorList>
    </citation>
    <scope>IDENTIFICATION</scope>
</reference>
<keyword evidence="8" id="KW-0812">Transmembrane</keyword>
<dbReference type="KEGG" id="clec:106664800"/>
<feature type="compositionally biased region" description="Basic and acidic residues" evidence="7">
    <location>
        <begin position="46"/>
        <end position="58"/>
    </location>
</feature>
<dbReference type="CDD" id="cd06145">
    <property type="entry name" value="REX1_like"/>
    <property type="match status" value="1"/>
</dbReference>
<dbReference type="GO" id="GO:0003676">
    <property type="term" value="F:nucleic acid binding"/>
    <property type="evidence" value="ECO:0007669"/>
    <property type="project" value="InterPro"/>
</dbReference>
<feature type="transmembrane region" description="Helical" evidence="8">
    <location>
        <begin position="12"/>
        <end position="33"/>
    </location>
</feature>
<dbReference type="FunFam" id="3.30.420.10:FF:000031">
    <property type="entry name" value="RNA exonuclease 1"/>
    <property type="match status" value="1"/>
</dbReference>
<protein>
    <recommendedName>
        <fullName evidence="9">Exonuclease domain-containing protein</fullName>
    </recommendedName>
</protein>
<dbReference type="InterPro" id="IPR047021">
    <property type="entry name" value="REXO1/3/4-like"/>
</dbReference>
<dbReference type="AlphaFoldDB" id="A0A8I6TFE2"/>
<dbReference type="Gene3D" id="2.130.10.10">
    <property type="entry name" value="YVTN repeat-like/Quinoprotein amine dehydrogenase"/>
    <property type="match status" value="1"/>
</dbReference>
<feature type="compositionally biased region" description="Low complexity" evidence="7">
    <location>
        <begin position="142"/>
        <end position="153"/>
    </location>
</feature>
<feature type="domain" description="Exonuclease" evidence="9">
    <location>
        <begin position="379"/>
        <end position="538"/>
    </location>
</feature>
<organism evidence="10 11">
    <name type="scientific">Cimex lectularius</name>
    <name type="common">Bed bug</name>
    <name type="synonym">Acanthia lectularia</name>
    <dbReference type="NCBI Taxonomy" id="79782"/>
    <lineage>
        <taxon>Eukaryota</taxon>
        <taxon>Metazoa</taxon>
        <taxon>Ecdysozoa</taxon>
        <taxon>Arthropoda</taxon>
        <taxon>Hexapoda</taxon>
        <taxon>Insecta</taxon>
        <taxon>Pterygota</taxon>
        <taxon>Neoptera</taxon>
        <taxon>Paraneoptera</taxon>
        <taxon>Hemiptera</taxon>
        <taxon>Heteroptera</taxon>
        <taxon>Panheteroptera</taxon>
        <taxon>Cimicomorpha</taxon>
        <taxon>Cimicidae</taxon>
        <taxon>Cimex</taxon>
    </lineage>
</organism>
<dbReference type="InterPro" id="IPR036397">
    <property type="entry name" value="RNaseH_sf"/>
</dbReference>
<keyword evidence="5" id="KW-0269">Exonuclease</keyword>
<dbReference type="GeneID" id="106664800"/>
<dbReference type="Proteomes" id="UP000494040">
    <property type="component" value="Unassembled WGS sequence"/>
</dbReference>
<evidence type="ECO:0000256" key="2">
    <source>
        <dbReference type="ARBA" id="ARBA00006357"/>
    </source>
</evidence>
<name>A0A8I6TFE2_CIMLE</name>
<keyword evidence="3" id="KW-0540">Nuclease</keyword>
<evidence type="ECO:0000256" key="8">
    <source>
        <dbReference type="SAM" id="Phobius"/>
    </source>
</evidence>
<evidence type="ECO:0000256" key="3">
    <source>
        <dbReference type="ARBA" id="ARBA00022722"/>
    </source>
</evidence>
<accession>A0A8I6TFE2</accession>
<feature type="compositionally biased region" description="Basic residues" evidence="7">
    <location>
        <begin position="160"/>
        <end position="169"/>
    </location>
</feature>
<evidence type="ECO:0000313" key="10">
    <source>
        <dbReference type="EnsemblMetazoa" id="XP_014246281.1"/>
    </source>
</evidence>
<proteinExistence type="inferred from homology"/>
<dbReference type="InterPro" id="IPR015943">
    <property type="entry name" value="WD40/YVTN_repeat-like_dom_sf"/>
</dbReference>
<comment type="similarity">
    <text evidence="2">Belongs to the REXO1/REXO3 family.</text>
</comment>
<keyword evidence="4" id="KW-0378">Hydrolase</keyword>
<keyword evidence="8" id="KW-0472">Membrane</keyword>
<dbReference type="Gene3D" id="3.30.420.10">
    <property type="entry name" value="Ribonuclease H-like superfamily/Ribonuclease H"/>
    <property type="match status" value="1"/>
</dbReference>
<keyword evidence="11" id="KW-1185">Reference proteome</keyword>
<evidence type="ECO:0000256" key="1">
    <source>
        <dbReference type="ARBA" id="ARBA00004123"/>
    </source>
</evidence>